<evidence type="ECO:0000313" key="4">
    <source>
        <dbReference type="Proteomes" id="UP001219525"/>
    </source>
</evidence>
<name>A0AAD6VWM0_9AGAR</name>
<dbReference type="PANTHER" id="PTHR38248:SF2">
    <property type="entry name" value="FUNK1 11"/>
    <property type="match status" value="1"/>
</dbReference>
<feature type="compositionally biased region" description="Acidic residues" evidence="1">
    <location>
        <begin position="713"/>
        <end position="723"/>
    </location>
</feature>
<feature type="region of interest" description="Disordered" evidence="1">
    <location>
        <begin position="643"/>
        <end position="767"/>
    </location>
</feature>
<feature type="compositionally biased region" description="Basic and acidic residues" evidence="1">
    <location>
        <begin position="11"/>
        <end position="25"/>
    </location>
</feature>
<feature type="region of interest" description="Disordered" evidence="1">
    <location>
        <begin position="1"/>
        <end position="25"/>
    </location>
</feature>
<feature type="compositionally biased region" description="Low complexity" evidence="1">
    <location>
        <begin position="735"/>
        <end position="756"/>
    </location>
</feature>
<dbReference type="Pfam" id="PF17667">
    <property type="entry name" value="Pkinase_fungal"/>
    <property type="match status" value="1"/>
</dbReference>
<comment type="caution">
    <text evidence="3">The sequence shown here is derived from an EMBL/GenBank/DDBJ whole genome shotgun (WGS) entry which is preliminary data.</text>
</comment>
<evidence type="ECO:0000259" key="2">
    <source>
        <dbReference type="Pfam" id="PF17667"/>
    </source>
</evidence>
<evidence type="ECO:0000313" key="3">
    <source>
        <dbReference type="EMBL" id="KAJ7220063.1"/>
    </source>
</evidence>
<dbReference type="SUPFAM" id="SSF56112">
    <property type="entry name" value="Protein kinase-like (PK-like)"/>
    <property type="match status" value="1"/>
</dbReference>
<keyword evidence="4" id="KW-1185">Reference proteome</keyword>
<gene>
    <name evidence="3" type="ORF">GGX14DRAFT_585338</name>
</gene>
<sequence length="767" mass="86239">MSKISSLTGPDDPRVPRPTRNREHDGEALYKRVEEVQDALLAELTGAWVEESAADLPFQAKLTNIIDATETNLDQRVLDWLEQYPGYDSITKSWTNISKPALEKDLYDPLVNIMSAILEGFDRETQSHNGQIIKRRLVRNTHRTLMPHNVDDAAAKTLKSEPDISVFGTGPSATKSANIPDRQRYSHIASLWEVKVESTFGDDQKKQIATYSRETFIQQPNRKFVYATMLTARDIRVLRFDRAGCYYSQKIDYHANAVFFVKLVLLLSSFDEAVLGFDTSIYWENGKRKMKITPPEVFNKITKSWEANTRELVFDLDDKPLFSRRTIRSRGTVCWVATYNDEQYIVKDYWRADGRLCESEFLRGLVNIKGVGQMLTYVDDRDSIKLGRGLESMISDSGAPVVDRSFMRVIVRKYGETLEKATFARHLLCAVRDIVEGHRDSLLGLDTLHRDLSFNNLLLTLPADDACGVIIDWDMAKKLTDLIREQGQGTKGDLRTGTMAYQSVKVLQGDQRVYLHDHMDDLESIFYVLSFVLFCHDTYGILLDDIGRFASWFNPSSLPIDMADLKMSFLMSTFKRPLSRYAGPEKAILLALMNKLRTLFQMRVNVVDHALNAEDPVPFPAYSAEEAKGDFERFLDHIRQAIENLPPDPPRTAPDPPSPSGSLKRPRDADDESTQPQKKSSNSPAPSSTSDANCSSRVLRRGAVQHNYKEPETESDAASDDSDSSGHTRQVSPSPLLASKKAGGKARAPAASSGRGNSSKGSAKRRG</sequence>
<protein>
    <recommendedName>
        <fullName evidence="2">Fungal-type protein kinase domain-containing protein</fullName>
    </recommendedName>
</protein>
<proteinExistence type="predicted"/>
<dbReference type="PANTHER" id="PTHR38248">
    <property type="entry name" value="FUNK1 6"/>
    <property type="match status" value="1"/>
</dbReference>
<reference evidence="3" key="1">
    <citation type="submission" date="2023-03" db="EMBL/GenBank/DDBJ databases">
        <title>Massive genome expansion in bonnet fungi (Mycena s.s.) driven by repeated elements and novel gene families across ecological guilds.</title>
        <authorList>
            <consortium name="Lawrence Berkeley National Laboratory"/>
            <person name="Harder C.B."/>
            <person name="Miyauchi S."/>
            <person name="Viragh M."/>
            <person name="Kuo A."/>
            <person name="Thoen E."/>
            <person name="Andreopoulos B."/>
            <person name="Lu D."/>
            <person name="Skrede I."/>
            <person name="Drula E."/>
            <person name="Henrissat B."/>
            <person name="Morin E."/>
            <person name="Kohler A."/>
            <person name="Barry K."/>
            <person name="LaButti K."/>
            <person name="Morin E."/>
            <person name="Salamov A."/>
            <person name="Lipzen A."/>
            <person name="Mereny Z."/>
            <person name="Hegedus B."/>
            <person name="Baldrian P."/>
            <person name="Stursova M."/>
            <person name="Weitz H."/>
            <person name="Taylor A."/>
            <person name="Grigoriev I.V."/>
            <person name="Nagy L.G."/>
            <person name="Martin F."/>
            <person name="Kauserud H."/>
        </authorList>
    </citation>
    <scope>NUCLEOTIDE SEQUENCE</scope>
    <source>
        <strain evidence="3">9144</strain>
    </source>
</reference>
<dbReference type="InterPro" id="IPR011009">
    <property type="entry name" value="Kinase-like_dom_sf"/>
</dbReference>
<dbReference type="Gene3D" id="1.10.510.10">
    <property type="entry name" value="Transferase(Phosphotransferase) domain 1"/>
    <property type="match status" value="1"/>
</dbReference>
<feature type="compositionally biased region" description="Pro residues" evidence="1">
    <location>
        <begin position="646"/>
        <end position="659"/>
    </location>
</feature>
<dbReference type="AlphaFoldDB" id="A0AAD6VWM0"/>
<evidence type="ECO:0000256" key="1">
    <source>
        <dbReference type="SAM" id="MobiDB-lite"/>
    </source>
</evidence>
<dbReference type="EMBL" id="JARJCW010000010">
    <property type="protein sequence ID" value="KAJ7220063.1"/>
    <property type="molecule type" value="Genomic_DNA"/>
</dbReference>
<dbReference type="InterPro" id="IPR040976">
    <property type="entry name" value="Pkinase_fungal"/>
</dbReference>
<accession>A0AAD6VWM0</accession>
<feature type="domain" description="Fungal-type protein kinase" evidence="2">
    <location>
        <begin position="177"/>
        <end position="532"/>
    </location>
</feature>
<feature type="compositionally biased region" description="Low complexity" evidence="1">
    <location>
        <begin position="680"/>
        <end position="693"/>
    </location>
</feature>
<dbReference type="Proteomes" id="UP001219525">
    <property type="component" value="Unassembled WGS sequence"/>
</dbReference>
<organism evidence="3 4">
    <name type="scientific">Mycena pura</name>
    <dbReference type="NCBI Taxonomy" id="153505"/>
    <lineage>
        <taxon>Eukaryota</taxon>
        <taxon>Fungi</taxon>
        <taxon>Dikarya</taxon>
        <taxon>Basidiomycota</taxon>
        <taxon>Agaricomycotina</taxon>
        <taxon>Agaricomycetes</taxon>
        <taxon>Agaricomycetidae</taxon>
        <taxon>Agaricales</taxon>
        <taxon>Marasmiineae</taxon>
        <taxon>Mycenaceae</taxon>
        <taxon>Mycena</taxon>
    </lineage>
</organism>